<dbReference type="InterPro" id="IPR005966">
    <property type="entry name" value="D-Cys_desShydrase"/>
</dbReference>
<gene>
    <name evidence="7" type="ORF">MNEG_12301</name>
</gene>
<feature type="active site" description="Nucleophile" evidence="4">
    <location>
        <position position="92"/>
    </location>
</feature>
<keyword evidence="3 5" id="KW-0663">Pyridoxal phosphate</keyword>
<feature type="domain" description="Tryptophan synthase beta chain-like PALP" evidence="6">
    <location>
        <begin position="28"/>
        <end position="335"/>
    </location>
</feature>
<dbReference type="SUPFAM" id="SSF53686">
    <property type="entry name" value="Tryptophan synthase beta subunit-like PLP-dependent enzymes"/>
    <property type="match status" value="1"/>
</dbReference>
<evidence type="ECO:0000313" key="8">
    <source>
        <dbReference type="Proteomes" id="UP000054498"/>
    </source>
</evidence>
<evidence type="ECO:0000313" key="7">
    <source>
        <dbReference type="EMBL" id="KIY95661.1"/>
    </source>
</evidence>
<dbReference type="RefSeq" id="XP_013894681.1">
    <property type="nucleotide sequence ID" value="XM_014039227.1"/>
</dbReference>
<dbReference type="PANTHER" id="PTHR43780">
    <property type="entry name" value="1-AMINOCYCLOPROPANE-1-CARBOXYLATE DEAMINASE-RELATED"/>
    <property type="match status" value="1"/>
</dbReference>
<dbReference type="InterPro" id="IPR027278">
    <property type="entry name" value="ACCD_DCysDesulf"/>
</dbReference>
<evidence type="ECO:0000256" key="3">
    <source>
        <dbReference type="ARBA" id="ARBA00022898"/>
    </source>
</evidence>
<evidence type="ECO:0000256" key="5">
    <source>
        <dbReference type="PIRSR" id="PIRSR006278-2"/>
    </source>
</evidence>
<dbReference type="InterPro" id="IPR036052">
    <property type="entry name" value="TrpB-like_PALP_sf"/>
</dbReference>
<dbReference type="NCBIfam" id="TIGR01275">
    <property type="entry name" value="ACC_deam_rel"/>
    <property type="match status" value="1"/>
</dbReference>
<dbReference type="GeneID" id="25729650"/>
<dbReference type="FunFam" id="3.40.50.1100:FF:000037">
    <property type="entry name" value="Bifunctional D-cysteine desulfhydrase/1-aminocyclopropane-1-carboxylate deaminase, mitochondrial"/>
    <property type="match status" value="1"/>
</dbReference>
<protein>
    <recommendedName>
        <fullName evidence="6">Tryptophan synthase beta chain-like PALP domain-containing protein</fullName>
    </recommendedName>
</protein>
<dbReference type="AlphaFoldDB" id="A0A0D2M2Y6"/>
<proteinExistence type="inferred from homology"/>
<feature type="modified residue" description="N6-(pyridoxal phosphate)lysine" evidence="5">
    <location>
        <position position="65"/>
    </location>
</feature>
<keyword evidence="8" id="KW-1185">Reference proteome</keyword>
<dbReference type="GO" id="GO:0019148">
    <property type="term" value="F:D-cysteine desulfhydrase activity"/>
    <property type="evidence" value="ECO:0007669"/>
    <property type="project" value="TreeGrafter"/>
</dbReference>
<dbReference type="STRING" id="145388.A0A0D2M2Y6"/>
<dbReference type="OrthoDB" id="10266364at2759"/>
<evidence type="ECO:0000256" key="4">
    <source>
        <dbReference type="PIRSR" id="PIRSR006278-1"/>
    </source>
</evidence>
<dbReference type="Pfam" id="PF00291">
    <property type="entry name" value="PALP"/>
    <property type="match status" value="1"/>
</dbReference>
<dbReference type="KEGG" id="mng:MNEG_12301"/>
<comment type="cofactor">
    <cofactor evidence="1">
        <name>pyridoxal 5'-phosphate</name>
        <dbReference type="ChEBI" id="CHEBI:597326"/>
    </cofactor>
</comment>
<dbReference type="EMBL" id="KK103393">
    <property type="protein sequence ID" value="KIY95661.1"/>
    <property type="molecule type" value="Genomic_DNA"/>
</dbReference>
<evidence type="ECO:0000256" key="1">
    <source>
        <dbReference type="ARBA" id="ARBA00001933"/>
    </source>
</evidence>
<organism evidence="7 8">
    <name type="scientific">Monoraphidium neglectum</name>
    <dbReference type="NCBI Taxonomy" id="145388"/>
    <lineage>
        <taxon>Eukaryota</taxon>
        <taxon>Viridiplantae</taxon>
        <taxon>Chlorophyta</taxon>
        <taxon>core chlorophytes</taxon>
        <taxon>Chlorophyceae</taxon>
        <taxon>CS clade</taxon>
        <taxon>Sphaeropleales</taxon>
        <taxon>Selenastraceae</taxon>
        <taxon>Monoraphidium</taxon>
    </lineage>
</organism>
<reference evidence="7 8" key="1">
    <citation type="journal article" date="2013" name="BMC Genomics">
        <title>Reconstruction of the lipid metabolism for the microalga Monoraphidium neglectum from its genome sequence reveals characteristics suitable for biofuel production.</title>
        <authorList>
            <person name="Bogen C."/>
            <person name="Al-Dilaimi A."/>
            <person name="Albersmeier A."/>
            <person name="Wichmann J."/>
            <person name="Grundmann M."/>
            <person name="Rupp O."/>
            <person name="Lauersen K.J."/>
            <person name="Blifernez-Klassen O."/>
            <person name="Kalinowski J."/>
            <person name="Goesmann A."/>
            <person name="Mussgnug J.H."/>
            <person name="Kruse O."/>
        </authorList>
    </citation>
    <scope>NUCLEOTIDE SEQUENCE [LARGE SCALE GENOMIC DNA]</scope>
    <source>
        <strain evidence="7 8">SAG 48.87</strain>
    </source>
</reference>
<sequence length="338" mass="35836">MTSFLQLQSFSPPAWAKGLIAPAQRYRLGILPTPIHRFSPPGVPADVELWIKRDDLSGMQMSGNKVRKLEFLMAEAKQQGADCVVTVGGIQSNHTRATAVAARYLGLDCHLILRTSRALVDGDPGLVGNLLVERLAGAVVHKITKEEYAAKGGDALGQQLAEQLKAEGRKPYFIPVGGSNSLGCWGYLMAVDEIQKQSEDLGFKFDDIIMACGSGGTTAGLALGNHLSGYGARVHAYGVCDDPDYFYNFIDGLYRGLGWPDAAGARGTLAAVQARGLGYAISSDAELATVQAVAGATGVVLDPVYSGKALHQLLADIAAAPGEWRGRRVLFLHTGGLL</sequence>
<dbReference type="InterPro" id="IPR001926">
    <property type="entry name" value="TrpB-like_PALP"/>
</dbReference>
<dbReference type="PIRSF" id="PIRSF006278">
    <property type="entry name" value="ACCD_DCysDesulf"/>
    <property type="match status" value="1"/>
</dbReference>
<evidence type="ECO:0000259" key="6">
    <source>
        <dbReference type="Pfam" id="PF00291"/>
    </source>
</evidence>
<dbReference type="Proteomes" id="UP000054498">
    <property type="component" value="Unassembled WGS sequence"/>
</dbReference>
<name>A0A0D2M2Y6_9CHLO</name>
<feature type="non-terminal residue" evidence="7">
    <location>
        <position position="338"/>
    </location>
</feature>
<evidence type="ECO:0000256" key="2">
    <source>
        <dbReference type="ARBA" id="ARBA00008639"/>
    </source>
</evidence>
<dbReference type="Gene3D" id="3.40.50.1100">
    <property type="match status" value="2"/>
</dbReference>
<dbReference type="PANTHER" id="PTHR43780:SF2">
    <property type="entry name" value="1-AMINOCYCLOPROPANE-1-CARBOXYLATE DEAMINASE-RELATED"/>
    <property type="match status" value="1"/>
</dbReference>
<comment type="similarity">
    <text evidence="2">Belongs to the ACC deaminase/D-cysteine desulfhydrase family.</text>
</comment>
<accession>A0A0D2M2Y6</accession>